<sequence length="239" mass="25898">MSSGLVEMSLDDIIASKKKGRGGAGGKFTGRRSGGDISPRQPRGEGRAMFSRNVPEGKWKHDKFHEMYNNGPRVGGRGARSAPGDNRVVKINIGNLAKSVVTADLEELFGSYKPTNVAVHYDEAGRSLGTADVFLHRRESSKLLQDFQGISLDGRELKMVLVDEAARTASTSIQQRIAVAGHRRSGGPRTSGAILKKPRNSTGGKGGPKRAEKPKMTAEELDQELEAYMRKPKPTDVVM</sequence>
<organism evidence="5 6">
    <name type="scientific">Steinernema carpocapsae</name>
    <name type="common">Entomopathogenic nematode</name>
    <dbReference type="NCBI Taxonomy" id="34508"/>
    <lineage>
        <taxon>Eukaryota</taxon>
        <taxon>Metazoa</taxon>
        <taxon>Ecdysozoa</taxon>
        <taxon>Nematoda</taxon>
        <taxon>Chromadorea</taxon>
        <taxon>Rhabditida</taxon>
        <taxon>Tylenchina</taxon>
        <taxon>Panagrolaimomorpha</taxon>
        <taxon>Strongyloidoidea</taxon>
        <taxon>Steinernematidae</taxon>
        <taxon>Steinernema</taxon>
    </lineage>
</organism>
<feature type="compositionally biased region" description="Basic and acidic residues" evidence="3">
    <location>
        <begin position="209"/>
        <end position="218"/>
    </location>
</feature>
<evidence type="ECO:0000313" key="5">
    <source>
        <dbReference type="EMBL" id="TKR60658.1"/>
    </source>
</evidence>
<dbReference type="STRING" id="34508.A0A4U5LWS4"/>
<dbReference type="InterPro" id="IPR035979">
    <property type="entry name" value="RBD_domain_sf"/>
</dbReference>
<dbReference type="Pfam" id="PF13865">
    <property type="entry name" value="FoP_duplication"/>
    <property type="match status" value="1"/>
</dbReference>
<reference evidence="5 6" key="2">
    <citation type="journal article" date="2019" name="G3 (Bethesda)">
        <title>Hybrid Assembly of the Genome of the Entomopathogenic Nematode Steinernema carpocapsae Identifies the X-Chromosome.</title>
        <authorList>
            <person name="Serra L."/>
            <person name="Macchietto M."/>
            <person name="Macias-Munoz A."/>
            <person name="McGill C.J."/>
            <person name="Rodriguez I.M."/>
            <person name="Rodriguez B."/>
            <person name="Murad R."/>
            <person name="Mortazavi A."/>
        </authorList>
    </citation>
    <scope>NUCLEOTIDE SEQUENCE [LARGE SCALE GENOMIC DNA]</scope>
    <source>
        <strain evidence="5 6">ALL</strain>
    </source>
</reference>
<gene>
    <name evidence="5" type="ORF">L596_027874</name>
</gene>
<dbReference type="SMART" id="SM00360">
    <property type="entry name" value="RRM"/>
    <property type="match status" value="1"/>
</dbReference>
<evidence type="ECO:0000256" key="3">
    <source>
        <dbReference type="SAM" id="MobiDB-lite"/>
    </source>
</evidence>
<accession>A0A4U5LWS4</accession>
<dbReference type="GO" id="GO:0006406">
    <property type="term" value="P:mRNA export from nucleus"/>
    <property type="evidence" value="ECO:0007669"/>
    <property type="project" value="TreeGrafter"/>
</dbReference>
<feature type="region of interest" description="Disordered" evidence="3">
    <location>
        <begin position="180"/>
        <end position="219"/>
    </location>
</feature>
<dbReference type="InterPro" id="IPR012677">
    <property type="entry name" value="Nucleotide-bd_a/b_plait_sf"/>
</dbReference>
<dbReference type="GO" id="GO:0003729">
    <property type="term" value="F:mRNA binding"/>
    <property type="evidence" value="ECO:0007669"/>
    <property type="project" value="TreeGrafter"/>
</dbReference>
<dbReference type="PROSITE" id="PS50102">
    <property type="entry name" value="RRM"/>
    <property type="match status" value="1"/>
</dbReference>
<dbReference type="Pfam" id="PF00076">
    <property type="entry name" value="RRM_1"/>
    <property type="match status" value="1"/>
</dbReference>
<feature type="region of interest" description="Disordered" evidence="3">
    <location>
        <begin position="16"/>
        <end position="56"/>
    </location>
</feature>
<evidence type="ECO:0000256" key="2">
    <source>
        <dbReference type="PROSITE-ProRule" id="PRU00176"/>
    </source>
</evidence>
<dbReference type="Proteomes" id="UP000298663">
    <property type="component" value="Unassembled WGS sequence"/>
</dbReference>
<dbReference type="SMART" id="SM01218">
    <property type="entry name" value="FoP_duplication"/>
    <property type="match status" value="1"/>
</dbReference>
<comment type="caution">
    <text evidence="5">The sequence shown here is derived from an EMBL/GenBank/DDBJ whole genome shotgun (WGS) entry which is preliminary data.</text>
</comment>
<dbReference type="AlphaFoldDB" id="A0A4U5LWS4"/>
<dbReference type="PANTHER" id="PTHR19965:SF82">
    <property type="entry name" value="THO COMPLEX SUBUNIT 4"/>
    <property type="match status" value="1"/>
</dbReference>
<evidence type="ECO:0000259" key="4">
    <source>
        <dbReference type="PROSITE" id="PS50102"/>
    </source>
</evidence>
<dbReference type="SUPFAM" id="SSF54928">
    <property type="entry name" value="RNA-binding domain, RBD"/>
    <property type="match status" value="1"/>
</dbReference>
<dbReference type="EMBL" id="AZBU02000011">
    <property type="protein sequence ID" value="TKR60658.1"/>
    <property type="molecule type" value="Genomic_DNA"/>
</dbReference>
<dbReference type="PANTHER" id="PTHR19965">
    <property type="entry name" value="RNA AND EXPORT FACTOR BINDING PROTEIN"/>
    <property type="match status" value="1"/>
</dbReference>
<dbReference type="InterPro" id="IPR025715">
    <property type="entry name" value="FoP_C"/>
</dbReference>
<evidence type="ECO:0000313" key="6">
    <source>
        <dbReference type="Proteomes" id="UP000298663"/>
    </source>
</evidence>
<dbReference type="InterPro" id="IPR051229">
    <property type="entry name" value="ALYREF_mRNA_export"/>
</dbReference>
<dbReference type="OrthoDB" id="1049195at2759"/>
<reference evidence="5 6" key="1">
    <citation type="journal article" date="2015" name="Genome Biol.">
        <title>Comparative genomics of Steinernema reveals deeply conserved gene regulatory networks.</title>
        <authorList>
            <person name="Dillman A.R."/>
            <person name="Macchietto M."/>
            <person name="Porter C.F."/>
            <person name="Rogers A."/>
            <person name="Williams B."/>
            <person name="Antoshechkin I."/>
            <person name="Lee M.M."/>
            <person name="Goodwin Z."/>
            <person name="Lu X."/>
            <person name="Lewis E.E."/>
            <person name="Goodrich-Blair H."/>
            <person name="Stock S.P."/>
            <person name="Adams B.J."/>
            <person name="Sternberg P.W."/>
            <person name="Mortazavi A."/>
        </authorList>
    </citation>
    <scope>NUCLEOTIDE SEQUENCE [LARGE SCALE GENOMIC DNA]</scope>
    <source>
        <strain evidence="5 6">ALL</strain>
    </source>
</reference>
<keyword evidence="1 2" id="KW-0694">RNA-binding</keyword>
<dbReference type="InterPro" id="IPR000504">
    <property type="entry name" value="RRM_dom"/>
</dbReference>
<feature type="domain" description="RRM" evidence="4">
    <location>
        <begin position="89"/>
        <end position="167"/>
    </location>
</feature>
<keyword evidence="6" id="KW-1185">Reference proteome</keyword>
<name>A0A4U5LWS4_STECR</name>
<dbReference type="Gene3D" id="3.30.70.330">
    <property type="match status" value="1"/>
</dbReference>
<proteinExistence type="predicted"/>
<protein>
    <recommendedName>
        <fullName evidence="4">RRM domain-containing protein</fullName>
    </recommendedName>
</protein>
<dbReference type="GO" id="GO:0005634">
    <property type="term" value="C:nucleus"/>
    <property type="evidence" value="ECO:0007669"/>
    <property type="project" value="TreeGrafter"/>
</dbReference>
<evidence type="ECO:0000256" key="1">
    <source>
        <dbReference type="ARBA" id="ARBA00022884"/>
    </source>
</evidence>